<reference evidence="3 5" key="1">
    <citation type="submission" date="2017-12" db="EMBL/GenBank/DDBJ databases">
        <authorList>
            <person name="Paulsen S."/>
            <person name="Gram L.K."/>
        </authorList>
    </citation>
    <scope>NUCLEOTIDE SEQUENCE [LARGE SCALE GENOMIC DNA]</scope>
    <source>
        <strain evidence="3 5">S1189</strain>
    </source>
</reference>
<dbReference type="AlphaFoldDB" id="A0A4Q7ILL6"/>
<evidence type="ECO:0000313" key="4">
    <source>
        <dbReference type="Proteomes" id="UP000291338"/>
    </source>
</evidence>
<keyword evidence="1" id="KW-0732">Signal</keyword>
<accession>A0A4Q7ILL6</accession>
<protein>
    <recommendedName>
        <fullName evidence="6">Lipoprotein</fullName>
    </recommendedName>
</protein>
<comment type="caution">
    <text evidence="2">The sequence shown here is derived from an EMBL/GenBank/DDBJ whole genome shotgun (WGS) entry which is preliminary data.</text>
</comment>
<dbReference type="Proteomes" id="UP000307362">
    <property type="component" value="Unassembled WGS sequence"/>
</dbReference>
<evidence type="ECO:0008006" key="6">
    <source>
        <dbReference type="Google" id="ProtNLM"/>
    </source>
</evidence>
<reference evidence="3" key="4">
    <citation type="submission" date="2019-09" db="EMBL/GenBank/DDBJ databases">
        <title>Co-occurence of chitin degradation, pigmentation and bioactivity in marine Pseudoalteromonas.</title>
        <authorList>
            <person name="Sonnenschein E.C."/>
            <person name="Bech P.K."/>
        </authorList>
    </citation>
    <scope>NUCLEOTIDE SEQUENCE</scope>
    <source>
        <strain evidence="3">S1189</strain>
    </source>
</reference>
<dbReference type="Proteomes" id="UP000291338">
    <property type="component" value="Unassembled WGS sequence"/>
</dbReference>
<reference evidence="5" key="3">
    <citation type="submission" date="2019-06" db="EMBL/GenBank/DDBJ databases">
        <title>Co-occurence of chitin degradation, pigmentation and bioactivity in marine Pseudoalteromonas.</title>
        <authorList>
            <person name="Sonnenschein E.C."/>
            <person name="Bech P.K."/>
        </authorList>
    </citation>
    <scope>NUCLEOTIDE SEQUENCE [LARGE SCALE GENOMIC DNA]</scope>
    <source>
        <strain evidence="5">S1189</strain>
    </source>
</reference>
<gene>
    <name evidence="2" type="ORF">C1E23_13250</name>
    <name evidence="3" type="ORF">CWB73_05365</name>
</gene>
<evidence type="ECO:0000313" key="2">
    <source>
        <dbReference type="EMBL" id="RZQ52621.1"/>
    </source>
</evidence>
<dbReference type="EMBL" id="PPSX01000047">
    <property type="protein sequence ID" value="RZQ52621.1"/>
    <property type="molecule type" value="Genomic_DNA"/>
</dbReference>
<sequence>MKKLILTITLLIAPFFSMAATCSKTGCIDKIQMLYVNADGNIYIGMPGDEKLANCTPVSGVYFTLPPTAENKKEVYSALLAAQMADKVVHVRVKEGTSKCEIAYITLDTRR</sequence>
<evidence type="ECO:0000313" key="5">
    <source>
        <dbReference type="Proteomes" id="UP000307362"/>
    </source>
</evidence>
<dbReference type="OrthoDB" id="6301233at2"/>
<reference evidence="2 4" key="2">
    <citation type="submission" date="2018-01" db="EMBL/GenBank/DDBJ databases">
        <title>Co-occurrence of chitin degradation, pigmentation and bioactivity in marine Pseudoalteromonas.</title>
        <authorList>
            <person name="Paulsen S."/>
            <person name="Gram L."/>
            <person name="Machado H."/>
        </authorList>
    </citation>
    <scope>NUCLEOTIDE SEQUENCE [LARGE SCALE GENOMIC DNA]</scope>
    <source>
        <strain evidence="2 4">S3898</strain>
    </source>
</reference>
<name>A0A4Q7ILL6_9GAMM</name>
<evidence type="ECO:0000313" key="3">
    <source>
        <dbReference type="EMBL" id="TMP82318.1"/>
    </source>
</evidence>
<feature type="chain" id="PRO_5036357403" description="Lipoprotein" evidence="1">
    <location>
        <begin position="20"/>
        <end position="111"/>
    </location>
</feature>
<dbReference type="EMBL" id="PNCM01000012">
    <property type="protein sequence ID" value="TMP82318.1"/>
    <property type="molecule type" value="Genomic_DNA"/>
</dbReference>
<organism evidence="2 4">
    <name type="scientific">Pseudoalteromonas phenolica</name>
    <dbReference type="NCBI Taxonomy" id="161398"/>
    <lineage>
        <taxon>Bacteria</taxon>
        <taxon>Pseudomonadati</taxon>
        <taxon>Pseudomonadota</taxon>
        <taxon>Gammaproteobacteria</taxon>
        <taxon>Alteromonadales</taxon>
        <taxon>Pseudoalteromonadaceae</taxon>
        <taxon>Pseudoalteromonas</taxon>
    </lineage>
</organism>
<feature type="signal peptide" evidence="1">
    <location>
        <begin position="1"/>
        <end position="19"/>
    </location>
</feature>
<evidence type="ECO:0000256" key="1">
    <source>
        <dbReference type="SAM" id="SignalP"/>
    </source>
</evidence>
<dbReference type="RefSeq" id="WP_130256032.1">
    <property type="nucleotide sequence ID" value="NZ_PNCM01000012.1"/>
</dbReference>
<proteinExistence type="predicted"/>